<sequence length="69" mass="7998">MYCKEKENNRGGSLRDSRRSPLPNSVDQLWVALQEEWSRIPIEYINKLYDSLPRRVSDIIAANGGATRY</sequence>
<name>A0AA38PQ10_9AGAR</name>
<gene>
    <name evidence="2" type="ORF">F5890DRAFT_1421030</name>
</gene>
<feature type="region of interest" description="Disordered" evidence="1">
    <location>
        <begin position="1"/>
        <end position="22"/>
    </location>
</feature>
<dbReference type="GO" id="GO:0003676">
    <property type="term" value="F:nucleic acid binding"/>
    <property type="evidence" value="ECO:0007669"/>
    <property type="project" value="InterPro"/>
</dbReference>
<accession>A0AA38PQ10</accession>
<proteinExistence type="predicted"/>
<reference evidence="2" key="1">
    <citation type="submission" date="2022-08" db="EMBL/GenBank/DDBJ databases">
        <authorList>
            <consortium name="DOE Joint Genome Institute"/>
            <person name="Min B."/>
            <person name="Riley R."/>
            <person name="Sierra-Patev S."/>
            <person name="Naranjo-Ortiz M."/>
            <person name="Looney B."/>
            <person name="Konkel Z."/>
            <person name="Slot J.C."/>
            <person name="Sakamoto Y."/>
            <person name="Steenwyk J.L."/>
            <person name="Rokas A."/>
            <person name="Carro J."/>
            <person name="Camarero S."/>
            <person name="Ferreira P."/>
            <person name="Molpeceres G."/>
            <person name="Ruiz-Duenas F.J."/>
            <person name="Serrano A."/>
            <person name="Henrissat B."/>
            <person name="Drula E."/>
            <person name="Hughes K.W."/>
            <person name="Mata J.L."/>
            <person name="Ishikawa N.K."/>
            <person name="Vargas-Isla R."/>
            <person name="Ushijima S."/>
            <person name="Smith C.A."/>
            <person name="Ahrendt S."/>
            <person name="Andreopoulos W."/>
            <person name="He G."/>
            <person name="Labutti K."/>
            <person name="Lipzen A."/>
            <person name="Ng V."/>
            <person name="Sandor L."/>
            <person name="Barry K."/>
            <person name="Martinez A.T."/>
            <person name="Xiao Y."/>
            <person name="Gibbons J.G."/>
            <person name="Terashima K."/>
            <person name="Hibbett D.S."/>
            <person name="Grigoriev I.V."/>
        </authorList>
    </citation>
    <scope>NUCLEOTIDE SEQUENCE</scope>
    <source>
        <strain evidence="2">TFB7829</strain>
    </source>
</reference>
<dbReference type="InterPro" id="IPR036397">
    <property type="entry name" value="RNaseH_sf"/>
</dbReference>
<dbReference type="EMBL" id="MU802298">
    <property type="protein sequence ID" value="KAJ3979639.1"/>
    <property type="molecule type" value="Genomic_DNA"/>
</dbReference>
<feature type="compositionally biased region" description="Basic and acidic residues" evidence="1">
    <location>
        <begin position="1"/>
        <end position="19"/>
    </location>
</feature>
<protein>
    <submittedName>
        <fullName evidence="2">Uncharacterized protein</fullName>
    </submittedName>
</protein>
<organism evidence="2 3">
    <name type="scientific">Lentinula detonsa</name>
    <dbReference type="NCBI Taxonomy" id="2804962"/>
    <lineage>
        <taxon>Eukaryota</taxon>
        <taxon>Fungi</taxon>
        <taxon>Dikarya</taxon>
        <taxon>Basidiomycota</taxon>
        <taxon>Agaricomycotina</taxon>
        <taxon>Agaricomycetes</taxon>
        <taxon>Agaricomycetidae</taxon>
        <taxon>Agaricales</taxon>
        <taxon>Marasmiineae</taxon>
        <taxon>Omphalotaceae</taxon>
        <taxon>Lentinula</taxon>
    </lineage>
</organism>
<comment type="caution">
    <text evidence="2">The sequence shown here is derived from an EMBL/GenBank/DDBJ whole genome shotgun (WGS) entry which is preliminary data.</text>
</comment>
<dbReference type="Gene3D" id="3.30.420.10">
    <property type="entry name" value="Ribonuclease H-like superfamily/Ribonuclease H"/>
    <property type="match status" value="1"/>
</dbReference>
<evidence type="ECO:0000313" key="3">
    <source>
        <dbReference type="Proteomes" id="UP001163850"/>
    </source>
</evidence>
<evidence type="ECO:0000313" key="2">
    <source>
        <dbReference type="EMBL" id="KAJ3979639.1"/>
    </source>
</evidence>
<evidence type="ECO:0000256" key="1">
    <source>
        <dbReference type="SAM" id="MobiDB-lite"/>
    </source>
</evidence>
<dbReference type="AlphaFoldDB" id="A0AA38PQ10"/>
<dbReference type="Proteomes" id="UP001163850">
    <property type="component" value="Unassembled WGS sequence"/>
</dbReference>